<evidence type="ECO:0000256" key="3">
    <source>
        <dbReference type="ARBA" id="ARBA00023306"/>
    </source>
</evidence>
<dbReference type="CDD" id="cd11660">
    <property type="entry name" value="SANT_TRF"/>
    <property type="match status" value="1"/>
</dbReference>
<evidence type="ECO:0000256" key="2">
    <source>
        <dbReference type="ARBA" id="ARBA00023242"/>
    </source>
</evidence>
<dbReference type="InterPro" id="IPR052833">
    <property type="entry name" value="Telomeric_DNA-bd_trans-reg"/>
</dbReference>
<feature type="domain" description="Telomere repeat-binding factor dimerisation" evidence="5">
    <location>
        <begin position="111"/>
        <end position="330"/>
    </location>
</feature>
<dbReference type="InterPro" id="IPR009057">
    <property type="entry name" value="Homeodomain-like_sf"/>
</dbReference>
<keyword evidence="2" id="KW-0539">Nucleus</keyword>
<evidence type="ECO:0000256" key="4">
    <source>
        <dbReference type="SAM" id="MobiDB-lite"/>
    </source>
</evidence>
<protein>
    <submittedName>
        <fullName evidence="6">Related to TBF1 Telomere TTAGGG repeat-binding factor 1</fullName>
    </submittedName>
</protein>
<keyword evidence="3" id="KW-0131">Cell cycle</keyword>
<organism evidence="6 7">
    <name type="scientific">Phialocephala subalpina</name>
    <dbReference type="NCBI Taxonomy" id="576137"/>
    <lineage>
        <taxon>Eukaryota</taxon>
        <taxon>Fungi</taxon>
        <taxon>Dikarya</taxon>
        <taxon>Ascomycota</taxon>
        <taxon>Pezizomycotina</taxon>
        <taxon>Leotiomycetes</taxon>
        <taxon>Helotiales</taxon>
        <taxon>Mollisiaceae</taxon>
        <taxon>Phialocephala</taxon>
        <taxon>Phialocephala fortinii species complex</taxon>
    </lineage>
</organism>
<dbReference type="OrthoDB" id="3366990at2759"/>
<gene>
    <name evidence="6" type="ORF">PAC_02027</name>
</gene>
<feature type="region of interest" description="Disordered" evidence="4">
    <location>
        <begin position="559"/>
        <end position="615"/>
    </location>
</feature>
<dbReference type="AlphaFoldDB" id="A0A1L7WH97"/>
<dbReference type="SUPFAM" id="SSF46689">
    <property type="entry name" value="Homeodomain-like"/>
    <property type="match status" value="1"/>
</dbReference>
<feature type="region of interest" description="Disordered" evidence="4">
    <location>
        <begin position="384"/>
        <end position="448"/>
    </location>
</feature>
<evidence type="ECO:0000259" key="5">
    <source>
        <dbReference type="Pfam" id="PF08558"/>
    </source>
</evidence>
<feature type="compositionally biased region" description="Polar residues" evidence="4">
    <location>
        <begin position="559"/>
        <end position="582"/>
    </location>
</feature>
<feature type="compositionally biased region" description="Polar residues" evidence="4">
    <location>
        <begin position="389"/>
        <end position="412"/>
    </location>
</feature>
<keyword evidence="7" id="KW-1185">Reference proteome</keyword>
<feature type="compositionally biased region" description="Basic and acidic residues" evidence="4">
    <location>
        <begin position="36"/>
        <end position="48"/>
    </location>
</feature>
<sequence>MSLLENAAEPSVKYESPYEFDNAPNALTQSPRKRRSSDQESPEKRQRIDEDDTDLVSPEFAAFLSQNAVAAAGNTNGSMATRILEEEPVYLGLDGASESDFVYDPYYNMRILSLPILESLSVQIVSSLTEGSYSATVAGIANRDSEFYQAHATLVSLFDQTKKIYSTDSTFLSAEQLNIKDPKHKKLIHMTNVATYVAAVFGGSLGLGDLDENFLDTFAPDGAPLEKDHGDLLLNLKTQMYLSSVSQEEQEDTKEDLLDRYLSPTELRQNLQNRHLLVPLTDAEEQFLKDCESRTRHLMSSANNIETIQCLMSEFPWEDYLMRLHEYVRKDPLTEPYVTRHALPKPSPPLPDGYSLDIDGVQNEDDFSAQISFAAQAALEKVGEKSQGGAMQNNQSQQQNGADISSTSATKQESTKALYDKARQAAAAKSNPGNARSRPGMPSQRRPWSGAEENALMTGLDQVKGPHWSQILGLYGQGGSINDVLKDRNQVQLKDKARNIKLFFLKSGFEVPSYLKHVTGELKTRAPTQAARREAEERARLAGTEEQDRIDVIQTLASGLQPNDQAGSQHSSETHSMSPQESASHEQDGPEELRVVEPENDQPSASASQPDHHYEQLRQALMIATNAVVAGS</sequence>
<dbReference type="GO" id="GO:0042803">
    <property type="term" value="F:protein homodimerization activity"/>
    <property type="evidence" value="ECO:0007669"/>
    <property type="project" value="InterPro"/>
</dbReference>
<accession>A0A1L7WH97</accession>
<keyword evidence="1" id="KW-0238">DNA-binding</keyword>
<evidence type="ECO:0000313" key="7">
    <source>
        <dbReference type="Proteomes" id="UP000184330"/>
    </source>
</evidence>
<feature type="region of interest" description="Disordered" evidence="4">
    <location>
        <begin position="1"/>
        <end position="52"/>
    </location>
</feature>
<name>A0A1L7WH97_9HELO</name>
<dbReference type="InterPro" id="IPR013867">
    <property type="entry name" value="Telomere_rpt-bd_fac_dimer_dom"/>
</dbReference>
<dbReference type="EMBL" id="FJOG01000002">
    <property type="protein sequence ID" value="CZR52150.1"/>
    <property type="molecule type" value="Genomic_DNA"/>
</dbReference>
<feature type="compositionally biased region" description="Basic and acidic residues" evidence="4">
    <location>
        <begin position="583"/>
        <end position="597"/>
    </location>
</feature>
<proteinExistence type="predicted"/>
<dbReference type="Proteomes" id="UP000184330">
    <property type="component" value="Unassembled WGS sequence"/>
</dbReference>
<feature type="region of interest" description="Disordered" evidence="4">
    <location>
        <begin position="339"/>
        <end position="359"/>
    </location>
</feature>
<reference evidence="6 7" key="1">
    <citation type="submission" date="2016-03" db="EMBL/GenBank/DDBJ databases">
        <authorList>
            <person name="Ploux O."/>
        </authorList>
    </citation>
    <scope>NUCLEOTIDE SEQUENCE [LARGE SCALE GENOMIC DNA]</scope>
    <source>
        <strain evidence="6 7">UAMH 11012</strain>
    </source>
</reference>
<dbReference type="Pfam" id="PF08558">
    <property type="entry name" value="TRF"/>
    <property type="match status" value="1"/>
</dbReference>
<evidence type="ECO:0000313" key="6">
    <source>
        <dbReference type="EMBL" id="CZR52150.1"/>
    </source>
</evidence>
<dbReference type="PANTHER" id="PTHR47807">
    <property type="entry name" value="PROTEIN TBF1"/>
    <property type="match status" value="1"/>
</dbReference>
<dbReference type="Gene3D" id="1.10.10.60">
    <property type="entry name" value="Homeodomain-like"/>
    <property type="match status" value="1"/>
</dbReference>
<dbReference type="STRING" id="576137.A0A1L7WH97"/>
<dbReference type="GO" id="GO:0003691">
    <property type="term" value="F:double-stranded telomeric DNA binding"/>
    <property type="evidence" value="ECO:0007669"/>
    <property type="project" value="TreeGrafter"/>
</dbReference>
<dbReference type="FunFam" id="1.10.10.60:FF:000137">
    <property type="entry name" value="MYB DNA binding protein"/>
    <property type="match status" value="1"/>
</dbReference>
<evidence type="ECO:0000256" key="1">
    <source>
        <dbReference type="ARBA" id="ARBA00023125"/>
    </source>
</evidence>
<dbReference type="PANTHER" id="PTHR47807:SF1">
    <property type="entry name" value="PROTEIN TBF1"/>
    <property type="match status" value="1"/>
</dbReference>
<dbReference type="GO" id="GO:0010833">
    <property type="term" value="P:telomere maintenance via telomere lengthening"/>
    <property type="evidence" value="ECO:0007669"/>
    <property type="project" value="TreeGrafter"/>
</dbReference>